<comment type="caution">
    <text evidence="9">The sequence shown here is derived from an EMBL/GenBank/DDBJ whole genome shotgun (WGS) entry which is preliminary data.</text>
</comment>
<dbReference type="PROSITE" id="PS50156">
    <property type="entry name" value="SSD"/>
    <property type="match status" value="1"/>
</dbReference>
<comment type="subcellular location">
    <subcellularLocation>
        <location evidence="1">Cell membrane</location>
        <topology evidence="1">Multi-pass membrane protein</topology>
    </subcellularLocation>
</comment>
<feature type="domain" description="SSD" evidence="8">
    <location>
        <begin position="193"/>
        <end position="317"/>
    </location>
</feature>
<feature type="transmembrane region" description="Helical" evidence="7">
    <location>
        <begin position="163"/>
        <end position="182"/>
    </location>
</feature>
<sequence length="722" mass="77676">MRCAYRMTQREWGTPMGSGWTRMFVRYRWVVVALWVLLIASTLPLAAQVTKHLTSGGFEAPHSSVQWATTALNQIHARNAPPTLLLQNMPPALAEGLGARLHIGSSAFYAMGPNTTLFVPPPQLLLLQSRQLRHLVTQHHGSTTVVSQSAVGNVVTHDASTTLLQSGVIVIPVLVVLLLLVFGSVSAVTLPLIIALCGTELVLACVSIISRYIALSVYLTDIVSFLALGVGVDYALFISTRYRQNLDAGLSIEESIVDAMRHAGRSVFYSGLAVALAVAALMFGNDAYWRGLALGGAIALFAILLATHTLLPAVLGLYGRQVNWGRIRRPDFRFWKSLSHWVTRHPVWAMIISLSILLPFVALAPQVRMSTPANLATMLPRSSVLRQAIAKQQTLEGAGSIAPIAIAVRLPTPLTHDASWSTVSGLDRHLQLLPDVAAVSSPSALPGSSRNLALAMRHPSRVPAALRLGLENFVSFHNPHLVVLYVIAKTGPNDARTGLLVNRIDSHLAGWLPPGSFAAAGGLVPVLHSFNQTTQQKLPLIIGAALAVALIVLTIATRSVLQALLGVALNALVALATTGFMVFVSHHQLLGFTRQPLDSSITPLIFVLLFGLSMDYEVILLHRIQEYWHGNRSLNDAVEHGVATTGSMITGAGMIMVVVFLALLISPLQIMKTFGIGLSFAVLADTWIVRSLLVPSVTTIFKGASFWPGRRVGQHSLPSSLP</sequence>
<dbReference type="Proteomes" id="UP000241848">
    <property type="component" value="Unassembled WGS sequence"/>
</dbReference>
<dbReference type="InterPro" id="IPR000731">
    <property type="entry name" value="SSD"/>
</dbReference>
<keyword evidence="5 7" id="KW-1133">Transmembrane helix</keyword>
<evidence type="ECO:0000256" key="5">
    <source>
        <dbReference type="ARBA" id="ARBA00022989"/>
    </source>
</evidence>
<evidence type="ECO:0000256" key="1">
    <source>
        <dbReference type="ARBA" id="ARBA00004651"/>
    </source>
</evidence>
<evidence type="ECO:0000313" key="10">
    <source>
        <dbReference type="Proteomes" id="UP000241848"/>
    </source>
</evidence>
<dbReference type="SUPFAM" id="SSF82866">
    <property type="entry name" value="Multidrug efflux transporter AcrB transmembrane domain"/>
    <property type="match status" value="2"/>
</dbReference>
<evidence type="ECO:0000256" key="2">
    <source>
        <dbReference type="ARBA" id="ARBA00010157"/>
    </source>
</evidence>
<reference evidence="9 10" key="1">
    <citation type="journal article" date="2014" name="BMC Genomics">
        <title>Comparison of environmental and isolate Sulfobacillus genomes reveals diverse carbon, sulfur, nitrogen, and hydrogen metabolisms.</title>
        <authorList>
            <person name="Justice N.B."/>
            <person name="Norman A."/>
            <person name="Brown C.T."/>
            <person name="Singh A."/>
            <person name="Thomas B.C."/>
            <person name="Banfield J.F."/>
        </authorList>
    </citation>
    <scope>NUCLEOTIDE SEQUENCE [LARGE SCALE GENOMIC DNA]</scope>
    <source>
        <strain evidence="9">AMDSBA3</strain>
    </source>
</reference>
<dbReference type="PANTHER" id="PTHR33406">
    <property type="entry name" value="MEMBRANE PROTEIN MJ1562-RELATED"/>
    <property type="match status" value="1"/>
</dbReference>
<dbReference type="GO" id="GO:0005886">
    <property type="term" value="C:plasma membrane"/>
    <property type="evidence" value="ECO:0007669"/>
    <property type="project" value="UniProtKB-SubCell"/>
</dbReference>
<dbReference type="Pfam" id="PF03176">
    <property type="entry name" value="MMPL"/>
    <property type="match status" value="2"/>
</dbReference>
<protein>
    <submittedName>
        <fullName evidence="9">MMPL family transporter</fullName>
    </submittedName>
</protein>
<gene>
    <name evidence="9" type="ORF">C7B45_03085</name>
</gene>
<organism evidence="9 10">
    <name type="scientific">Sulfobacillus acidophilus</name>
    <dbReference type="NCBI Taxonomy" id="53633"/>
    <lineage>
        <taxon>Bacteria</taxon>
        <taxon>Bacillati</taxon>
        <taxon>Bacillota</taxon>
        <taxon>Clostridia</taxon>
        <taxon>Eubacteriales</taxon>
        <taxon>Clostridiales Family XVII. Incertae Sedis</taxon>
        <taxon>Sulfobacillus</taxon>
    </lineage>
</organism>
<evidence type="ECO:0000256" key="4">
    <source>
        <dbReference type="ARBA" id="ARBA00022692"/>
    </source>
</evidence>
<dbReference type="InterPro" id="IPR050545">
    <property type="entry name" value="Mycobact_MmpL"/>
</dbReference>
<evidence type="ECO:0000259" key="8">
    <source>
        <dbReference type="PROSITE" id="PS50156"/>
    </source>
</evidence>
<keyword evidence="6 7" id="KW-0472">Membrane</keyword>
<feature type="transmembrane region" description="Helical" evidence="7">
    <location>
        <begin position="677"/>
        <end position="701"/>
    </location>
</feature>
<dbReference type="InterPro" id="IPR004869">
    <property type="entry name" value="MMPL_dom"/>
</dbReference>
<proteinExistence type="inferred from homology"/>
<dbReference type="PANTHER" id="PTHR33406:SF6">
    <property type="entry name" value="MEMBRANE PROTEIN YDGH-RELATED"/>
    <property type="match status" value="1"/>
</dbReference>
<evidence type="ECO:0000256" key="7">
    <source>
        <dbReference type="SAM" id="Phobius"/>
    </source>
</evidence>
<evidence type="ECO:0000313" key="9">
    <source>
        <dbReference type="EMBL" id="PSR23537.1"/>
    </source>
</evidence>
<feature type="transmembrane region" description="Helical" evidence="7">
    <location>
        <begin position="604"/>
        <end position="621"/>
    </location>
</feature>
<feature type="transmembrane region" description="Helical" evidence="7">
    <location>
        <begin position="189"/>
        <end position="209"/>
    </location>
</feature>
<feature type="transmembrane region" description="Helical" evidence="7">
    <location>
        <begin position="215"/>
        <end position="237"/>
    </location>
</feature>
<keyword evidence="3" id="KW-1003">Cell membrane</keyword>
<dbReference type="Gene3D" id="1.20.1640.10">
    <property type="entry name" value="Multidrug efflux transporter AcrB transmembrane domain"/>
    <property type="match status" value="2"/>
</dbReference>
<accession>A0A2T2WMS6</accession>
<feature type="transmembrane region" description="Helical" evidence="7">
    <location>
        <begin position="642"/>
        <end position="665"/>
    </location>
</feature>
<name>A0A2T2WMS6_9FIRM</name>
<evidence type="ECO:0000256" key="3">
    <source>
        <dbReference type="ARBA" id="ARBA00022475"/>
    </source>
</evidence>
<dbReference type="AlphaFoldDB" id="A0A2T2WMS6"/>
<feature type="transmembrane region" description="Helical" evidence="7">
    <location>
        <begin position="296"/>
        <end position="319"/>
    </location>
</feature>
<feature type="transmembrane region" description="Helical" evidence="7">
    <location>
        <begin position="346"/>
        <end position="364"/>
    </location>
</feature>
<feature type="transmembrane region" description="Helical" evidence="7">
    <location>
        <begin position="538"/>
        <end position="556"/>
    </location>
</feature>
<feature type="transmembrane region" description="Helical" evidence="7">
    <location>
        <begin position="267"/>
        <end position="284"/>
    </location>
</feature>
<keyword evidence="4 7" id="KW-0812">Transmembrane</keyword>
<comment type="similarity">
    <text evidence="2">Belongs to the resistance-nodulation-cell division (RND) (TC 2.A.6) family. MmpL subfamily.</text>
</comment>
<dbReference type="EMBL" id="PXYV01000005">
    <property type="protein sequence ID" value="PSR23537.1"/>
    <property type="molecule type" value="Genomic_DNA"/>
</dbReference>
<feature type="transmembrane region" description="Helical" evidence="7">
    <location>
        <begin position="563"/>
        <end position="584"/>
    </location>
</feature>
<evidence type="ECO:0000256" key="6">
    <source>
        <dbReference type="ARBA" id="ARBA00023136"/>
    </source>
</evidence>